<dbReference type="EMBL" id="GBXM01014808">
    <property type="protein sequence ID" value="JAH93769.1"/>
    <property type="molecule type" value="Transcribed_RNA"/>
</dbReference>
<proteinExistence type="predicted"/>
<accession>A0A0E9WTN2</accession>
<reference evidence="1" key="1">
    <citation type="submission" date="2014-11" db="EMBL/GenBank/DDBJ databases">
        <authorList>
            <person name="Amaro Gonzalez C."/>
        </authorList>
    </citation>
    <scope>NUCLEOTIDE SEQUENCE</scope>
</reference>
<name>A0A0E9WTN2_ANGAN</name>
<organism evidence="1">
    <name type="scientific">Anguilla anguilla</name>
    <name type="common">European freshwater eel</name>
    <name type="synonym">Muraena anguilla</name>
    <dbReference type="NCBI Taxonomy" id="7936"/>
    <lineage>
        <taxon>Eukaryota</taxon>
        <taxon>Metazoa</taxon>
        <taxon>Chordata</taxon>
        <taxon>Craniata</taxon>
        <taxon>Vertebrata</taxon>
        <taxon>Euteleostomi</taxon>
        <taxon>Actinopterygii</taxon>
        <taxon>Neopterygii</taxon>
        <taxon>Teleostei</taxon>
        <taxon>Anguilliformes</taxon>
        <taxon>Anguillidae</taxon>
        <taxon>Anguilla</taxon>
    </lineage>
</organism>
<sequence>MFAIVLKRICKSLSFIKMKCYCKYYIPGYEKGCVSFIAFKRNKVQILSASVTHWSCVHRGDNTIIIWSACLFKATIHVYKRLLLRFTDAIRTAVVQITYLQ</sequence>
<protein>
    <submittedName>
        <fullName evidence="1">Uncharacterized protein</fullName>
    </submittedName>
</protein>
<dbReference type="AlphaFoldDB" id="A0A0E9WTN2"/>
<evidence type="ECO:0000313" key="1">
    <source>
        <dbReference type="EMBL" id="JAH93769.1"/>
    </source>
</evidence>
<reference evidence="1" key="2">
    <citation type="journal article" date="2015" name="Fish Shellfish Immunol.">
        <title>Early steps in the European eel (Anguilla anguilla)-Vibrio vulnificus interaction in the gills: Role of the RtxA13 toxin.</title>
        <authorList>
            <person name="Callol A."/>
            <person name="Pajuelo D."/>
            <person name="Ebbesson L."/>
            <person name="Teles M."/>
            <person name="MacKenzie S."/>
            <person name="Amaro C."/>
        </authorList>
    </citation>
    <scope>NUCLEOTIDE SEQUENCE</scope>
</reference>